<dbReference type="InterPro" id="IPR018684">
    <property type="entry name" value="DUF2171"/>
</dbReference>
<gene>
    <name evidence="2" type="ORF">AVDCRST_MAG91-1785</name>
</gene>
<dbReference type="Pfam" id="PF09939">
    <property type="entry name" value="DUF2171"/>
    <property type="match status" value="1"/>
</dbReference>
<feature type="compositionally biased region" description="Basic and acidic residues" evidence="1">
    <location>
        <begin position="169"/>
        <end position="211"/>
    </location>
</feature>
<feature type="compositionally biased region" description="Basic and acidic residues" evidence="1">
    <location>
        <begin position="1"/>
        <end position="27"/>
    </location>
</feature>
<feature type="region of interest" description="Disordered" evidence="1">
    <location>
        <begin position="169"/>
        <end position="220"/>
    </location>
</feature>
<sequence>MADDRAGLTAEQARRYYQERHGTKEAAGEAPMRTTASRQETQGDVEAGRNMSRGQQHPDPQYHQWREAQMGALDRDYDAFRSEHKGDPAHAFGTWRTTRQSQRDALRQIREHQEVVGCDGVHVGTVDKVRGDEIVLTRNDPAAGGAHHLIPFGWIQGVGEKVMLDRTGEQARREWMHDPRDTGGGDPFDPKRDLALGEKPNQRRDGPHILDRSFSGTYES</sequence>
<dbReference type="EMBL" id="CADCVX010000336">
    <property type="protein sequence ID" value="CAA9513777.1"/>
    <property type="molecule type" value="Genomic_DNA"/>
</dbReference>
<name>A0A6J4T5N6_9SPHN</name>
<organism evidence="2">
    <name type="scientific">uncultured Sphingomonadaceae bacterium</name>
    <dbReference type="NCBI Taxonomy" id="169976"/>
    <lineage>
        <taxon>Bacteria</taxon>
        <taxon>Pseudomonadati</taxon>
        <taxon>Pseudomonadota</taxon>
        <taxon>Alphaproteobacteria</taxon>
        <taxon>Sphingomonadales</taxon>
        <taxon>Sphingomonadaceae</taxon>
        <taxon>environmental samples</taxon>
    </lineage>
</organism>
<reference evidence="2" key="1">
    <citation type="submission" date="2020-02" db="EMBL/GenBank/DDBJ databases">
        <authorList>
            <person name="Meier V. D."/>
        </authorList>
    </citation>
    <scope>NUCLEOTIDE SEQUENCE</scope>
    <source>
        <strain evidence="2">AVDCRST_MAG91</strain>
    </source>
</reference>
<dbReference type="AlphaFoldDB" id="A0A6J4T5N6"/>
<proteinExistence type="predicted"/>
<evidence type="ECO:0008006" key="3">
    <source>
        <dbReference type="Google" id="ProtNLM"/>
    </source>
</evidence>
<accession>A0A6J4T5N6</accession>
<protein>
    <recommendedName>
        <fullName evidence="3">DUF2171 domain-containing protein</fullName>
    </recommendedName>
</protein>
<evidence type="ECO:0000313" key="2">
    <source>
        <dbReference type="EMBL" id="CAA9513777.1"/>
    </source>
</evidence>
<feature type="region of interest" description="Disordered" evidence="1">
    <location>
        <begin position="1"/>
        <end position="60"/>
    </location>
</feature>
<evidence type="ECO:0000256" key="1">
    <source>
        <dbReference type="SAM" id="MobiDB-lite"/>
    </source>
</evidence>